<dbReference type="STRING" id="476652.DEAC_c34820"/>
<sequence>MQPQGHVQVIMNCLDFALNPQAALDAPRWQWIEGKTVEIEHQLPEHIAQDLARRGHDIKWALGSLNQRNAGLD</sequence>
<dbReference type="InterPro" id="IPR052896">
    <property type="entry name" value="GGT-like_enzyme"/>
</dbReference>
<organism evidence="1 2">
    <name type="scientific">Desulfosporosinus acididurans</name>
    <dbReference type="NCBI Taxonomy" id="476652"/>
    <lineage>
        <taxon>Bacteria</taxon>
        <taxon>Bacillati</taxon>
        <taxon>Bacillota</taxon>
        <taxon>Clostridia</taxon>
        <taxon>Eubacteriales</taxon>
        <taxon>Desulfitobacteriaceae</taxon>
        <taxon>Desulfosporosinus</taxon>
    </lineage>
</organism>
<reference evidence="1 2" key="1">
    <citation type="submission" date="2015-06" db="EMBL/GenBank/DDBJ databases">
        <title>Draft genome of the moderately acidophilic sulfate reducer Candidatus Desulfosporosinus acididurans strain M1.</title>
        <authorList>
            <person name="Poehlein A."/>
            <person name="Petzsch P."/>
            <person name="Johnson B.D."/>
            <person name="Schloemann M."/>
            <person name="Daniel R."/>
            <person name="Muehling M."/>
        </authorList>
    </citation>
    <scope>NUCLEOTIDE SEQUENCE [LARGE SCALE GENOMIC DNA]</scope>
    <source>
        <strain evidence="1 2">M1</strain>
    </source>
</reference>
<dbReference type="InterPro" id="IPR029055">
    <property type="entry name" value="Ntn_hydrolases_N"/>
</dbReference>
<protein>
    <submittedName>
        <fullName evidence="1">Acylase ACY 1</fullName>
    </submittedName>
</protein>
<dbReference type="PANTHER" id="PTHR43881">
    <property type="entry name" value="GAMMA-GLUTAMYLTRANSPEPTIDASE (AFU_ORTHOLOGUE AFUA_4G13580)"/>
    <property type="match status" value="1"/>
</dbReference>
<dbReference type="Pfam" id="PF01019">
    <property type="entry name" value="G_glu_transpept"/>
    <property type="match status" value="1"/>
</dbReference>
<dbReference type="Proteomes" id="UP000036356">
    <property type="component" value="Unassembled WGS sequence"/>
</dbReference>
<name>A0A0J1III6_9FIRM</name>
<dbReference type="PANTHER" id="PTHR43881:SF1">
    <property type="entry name" value="GAMMA-GLUTAMYLTRANSPEPTIDASE (AFU_ORTHOLOGUE AFUA_4G13580)"/>
    <property type="match status" value="1"/>
</dbReference>
<evidence type="ECO:0000313" key="1">
    <source>
        <dbReference type="EMBL" id="KLU64536.1"/>
    </source>
</evidence>
<comment type="caution">
    <text evidence="1">The sequence shown here is derived from an EMBL/GenBank/DDBJ whole genome shotgun (WGS) entry which is preliminary data.</text>
</comment>
<dbReference type="Gene3D" id="3.60.20.40">
    <property type="match status" value="1"/>
</dbReference>
<dbReference type="SUPFAM" id="SSF56235">
    <property type="entry name" value="N-terminal nucleophile aminohydrolases (Ntn hydrolases)"/>
    <property type="match status" value="1"/>
</dbReference>
<proteinExistence type="predicted"/>
<evidence type="ECO:0000313" key="2">
    <source>
        <dbReference type="Proteomes" id="UP000036356"/>
    </source>
</evidence>
<dbReference type="PATRIC" id="fig|476652.3.peg.3674"/>
<dbReference type="EMBL" id="LDZY01000013">
    <property type="protein sequence ID" value="KLU64536.1"/>
    <property type="molecule type" value="Genomic_DNA"/>
</dbReference>
<gene>
    <name evidence="1" type="primary">acyI</name>
    <name evidence="1" type="ORF">DEAC_c34820</name>
</gene>
<keyword evidence="2" id="KW-1185">Reference proteome</keyword>
<dbReference type="InterPro" id="IPR043137">
    <property type="entry name" value="GGT_ssub_C"/>
</dbReference>
<dbReference type="AlphaFoldDB" id="A0A0J1III6"/>
<accession>A0A0J1III6</accession>